<organism evidence="2 3">
    <name type="scientific">Marseilla massiliensis</name>
    <dbReference type="NCBI Taxonomy" id="1841864"/>
    <lineage>
        <taxon>Bacteria</taxon>
        <taxon>Pseudomonadati</taxon>
        <taxon>Bacteroidota</taxon>
        <taxon>Bacteroidia</taxon>
        <taxon>Bacteroidales</taxon>
        <taxon>Prevotellaceae</taxon>
        <taxon>Marseilla</taxon>
    </lineage>
</organism>
<dbReference type="EMBL" id="JACJJG010000020">
    <property type="protein sequence ID" value="MBM6673403.1"/>
    <property type="molecule type" value="Genomic_DNA"/>
</dbReference>
<gene>
    <name evidence="2" type="ORF">H6A34_05895</name>
</gene>
<comment type="caution">
    <text evidence="2">The sequence shown here is derived from an EMBL/GenBank/DDBJ whole genome shotgun (WGS) entry which is preliminary data.</text>
</comment>
<evidence type="ECO:0000259" key="1">
    <source>
        <dbReference type="Pfam" id="PF08800"/>
    </source>
</evidence>
<proteinExistence type="predicted"/>
<dbReference type="RefSeq" id="WP_205104104.1">
    <property type="nucleotide sequence ID" value="NZ_JACJJG010000020.1"/>
</dbReference>
<dbReference type="Proteomes" id="UP000706891">
    <property type="component" value="Unassembled WGS sequence"/>
</dbReference>
<dbReference type="AlphaFoldDB" id="A0A938WSH2"/>
<reference evidence="2" key="2">
    <citation type="journal article" date="2021" name="Sci. Rep.">
        <title>The distribution of antibiotic resistance genes in chicken gut microbiota commensals.</title>
        <authorList>
            <person name="Juricova H."/>
            <person name="Matiasovicova J."/>
            <person name="Kubasova T."/>
            <person name="Cejkova D."/>
            <person name="Rychlik I."/>
        </authorList>
    </citation>
    <scope>NUCLEOTIDE SEQUENCE</scope>
    <source>
        <strain evidence="2">An824</strain>
    </source>
</reference>
<name>A0A938WSH2_9BACT</name>
<sequence>MGKNINDTVSVYYDAKDATSTIYLKLDEVLLNIVGKDYLKQQTDIVRMQTTKEAYIEEKRKLPMIAPSGIFTYRNDNIDNLREYSNIMVLDFDKFPNHEAANEFKQKIIQYADQLHIYAVWFSPSNKGVKVAMFHDNTNPEYHYNLFMQIKFKLYPNTEQFDKRCGNLSRTCFLSYDPDVWLNPDREHLTPFNFVYDPQYPNIPPRNYSPKGYSSKEFKHTEEEIRLNELFQAQWKDKQLMNYVDKFWRKIYPDSYKDGNRHQSILSRAKWLCLYGVLFDDAVNYLKATFGRHGIDEKDIEAMAINNYNSNRDNFGSKRNEIYQRRYNGMNYNRTRWNAMMN</sequence>
<evidence type="ECO:0000313" key="3">
    <source>
        <dbReference type="Proteomes" id="UP000706891"/>
    </source>
</evidence>
<evidence type="ECO:0000313" key="2">
    <source>
        <dbReference type="EMBL" id="MBM6673403.1"/>
    </source>
</evidence>
<accession>A0A938WSH2</accession>
<keyword evidence="3" id="KW-1185">Reference proteome</keyword>
<protein>
    <submittedName>
        <fullName evidence="2">Virulence protein E</fullName>
    </submittedName>
</protein>
<dbReference type="Pfam" id="PF08800">
    <property type="entry name" value="BT4734-like_N"/>
    <property type="match status" value="1"/>
</dbReference>
<reference evidence="2" key="1">
    <citation type="submission" date="2020-08" db="EMBL/GenBank/DDBJ databases">
        <authorList>
            <person name="Cejkova D."/>
            <person name="Kubasova T."/>
            <person name="Jahodarova E."/>
            <person name="Rychlik I."/>
        </authorList>
    </citation>
    <scope>NUCLEOTIDE SEQUENCE</scope>
    <source>
        <strain evidence="2">An824</strain>
    </source>
</reference>
<feature type="domain" description="BT4734-like N-terminal" evidence="1">
    <location>
        <begin position="58"/>
        <end position="180"/>
    </location>
</feature>
<dbReference type="InterPro" id="IPR014907">
    <property type="entry name" value="BT4734-like_N"/>
</dbReference>